<organism evidence="3 4">
    <name type="scientific">Strongylocentrotus purpuratus</name>
    <name type="common">Purple sea urchin</name>
    <dbReference type="NCBI Taxonomy" id="7668"/>
    <lineage>
        <taxon>Eukaryota</taxon>
        <taxon>Metazoa</taxon>
        <taxon>Echinodermata</taxon>
        <taxon>Eleutherozoa</taxon>
        <taxon>Echinozoa</taxon>
        <taxon>Echinoidea</taxon>
        <taxon>Euechinoidea</taxon>
        <taxon>Echinacea</taxon>
        <taxon>Camarodonta</taxon>
        <taxon>Echinidea</taxon>
        <taxon>Strongylocentrotidae</taxon>
        <taxon>Strongylocentrotus</taxon>
    </lineage>
</organism>
<dbReference type="OrthoDB" id="5950832at2759"/>
<reference evidence="3" key="2">
    <citation type="submission" date="2021-01" db="UniProtKB">
        <authorList>
            <consortium name="EnsemblMetazoa"/>
        </authorList>
    </citation>
    <scope>IDENTIFICATION</scope>
</reference>
<dbReference type="InterPro" id="IPR014756">
    <property type="entry name" value="Ig_E-set"/>
</dbReference>
<accession>A0A7M7N9P9</accession>
<sequence length="567" mass="64860">MPRTMASNKYMSVLIRFLVAIFFTISLGILQQSEQWLPRPGFKPPPKHKSFQATSRLSLTKEFSPENDTPSNSSSQSIAFTSNVYSSADIINPKTSYQVNETIQIRITARDIYNVVKTCGGDYFRVKLYTAETQSSWSIDVTKDLGNGTYIANVTLRWPGKVAVIVTLVHPSEAVRVLQRIRVVEPGKSIYTGRYFRTSDSGVNDFEDVMCLPKAIQNQSLCNFTDGRTGYPWFCVAPSNKKLSCDDWKLYTSDHKLCEKYTVEAISKEEQKIFKVHKLPIVNHPLPVNVIGDFDSWKKSVFAYQDSLPSCRPGQHLHNPSPSGFYSKNIWFSDQCKLRRFTKTVVLQCLHNRAVHIFGDSTSRQLYLEFANRYKPEIVGNSPKDKSERLAGPLYAKGAKFNISINFKFHGFPVRPSGFIRKETINYIVNELDDLKVDSRSVILICVGTHYTTYPLEMYEERMRDIKAAVQRLHKRSPQTLVVFKSANTRAHAKLLYQLHNSEWYIRTLDLALREVLKDSPELAFIDAWDMTIAQNFKDNVHPNAVTITNLMNNFLSYICHEAPKPQ</sequence>
<dbReference type="PANTHER" id="PTHR16165:SF5">
    <property type="entry name" value="NXPE FAMILY MEMBER 3"/>
    <property type="match status" value="1"/>
</dbReference>
<name>A0A7M7N9P9_STRPU</name>
<protein>
    <recommendedName>
        <fullName evidence="2">NXPE C-terminal domain-containing protein</fullName>
    </recommendedName>
</protein>
<dbReference type="SUPFAM" id="SSF52266">
    <property type="entry name" value="SGNH hydrolase"/>
    <property type="match status" value="1"/>
</dbReference>
<dbReference type="InterPro" id="IPR013783">
    <property type="entry name" value="Ig-like_fold"/>
</dbReference>
<dbReference type="Gene3D" id="3.40.50.1110">
    <property type="entry name" value="SGNH hydrolase"/>
    <property type="match status" value="1"/>
</dbReference>
<keyword evidence="4" id="KW-1185">Reference proteome</keyword>
<dbReference type="InterPro" id="IPR026845">
    <property type="entry name" value="NXPH/NXPE"/>
</dbReference>
<reference evidence="4" key="1">
    <citation type="submission" date="2015-02" db="EMBL/GenBank/DDBJ databases">
        <title>Genome sequencing for Strongylocentrotus purpuratus.</title>
        <authorList>
            <person name="Murali S."/>
            <person name="Liu Y."/>
            <person name="Vee V."/>
            <person name="English A."/>
            <person name="Wang M."/>
            <person name="Skinner E."/>
            <person name="Han Y."/>
            <person name="Muzny D.M."/>
            <person name="Worley K.C."/>
            <person name="Gibbs R.A."/>
        </authorList>
    </citation>
    <scope>NUCLEOTIDE SEQUENCE</scope>
</reference>
<dbReference type="KEGG" id="spu:105444465"/>
<proteinExistence type="inferred from homology"/>
<dbReference type="EnsemblMetazoa" id="XM_030977538">
    <property type="protein sequence ID" value="XP_030833398"/>
    <property type="gene ID" value="LOC105444465"/>
</dbReference>
<dbReference type="PANTHER" id="PTHR16165">
    <property type="entry name" value="NXPE FAMILY MEMBER"/>
    <property type="match status" value="1"/>
</dbReference>
<dbReference type="InParanoid" id="A0A7M7N9P9"/>
<dbReference type="FunCoup" id="A0A7M7N9P9">
    <property type="interactions" value="880"/>
</dbReference>
<dbReference type="Pfam" id="PF06312">
    <property type="entry name" value="Neurexophilin"/>
    <property type="match status" value="1"/>
</dbReference>
<dbReference type="Proteomes" id="UP000007110">
    <property type="component" value="Unassembled WGS sequence"/>
</dbReference>
<dbReference type="GeneID" id="105444465"/>
<dbReference type="Gene3D" id="2.60.40.10">
    <property type="entry name" value="Immunoglobulins"/>
    <property type="match status" value="1"/>
</dbReference>
<evidence type="ECO:0000256" key="1">
    <source>
        <dbReference type="ARBA" id="ARBA00005431"/>
    </source>
</evidence>
<evidence type="ECO:0000313" key="3">
    <source>
        <dbReference type="EnsemblMetazoa" id="XP_030833398"/>
    </source>
</evidence>
<feature type="domain" description="NXPE C-terminal" evidence="2">
    <location>
        <begin position="331"/>
        <end position="560"/>
    </location>
</feature>
<dbReference type="OMA" id="EDGEWHK"/>
<dbReference type="RefSeq" id="XP_030833398.1">
    <property type="nucleotide sequence ID" value="XM_030977538.1"/>
</dbReference>
<evidence type="ECO:0000259" key="2">
    <source>
        <dbReference type="Pfam" id="PF24536"/>
    </source>
</evidence>
<dbReference type="SUPFAM" id="SSF81296">
    <property type="entry name" value="E set domains"/>
    <property type="match status" value="1"/>
</dbReference>
<comment type="similarity">
    <text evidence="1">Belongs to the NXPE family.</text>
</comment>
<dbReference type="InterPro" id="IPR036514">
    <property type="entry name" value="SGNH_hydro_sf"/>
</dbReference>
<dbReference type="InterPro" id="IPR057106">
    <property type="entry name" value="NXPE4_C"/>
</dbReference>
<dbReference type="AlphaFoldDB" id="A0A7M7N9P9"/>
<evidence type="ECO:0000313" key="4">
    <source>
        <dbReference type="Proteomes" id="UP000007110"/>
    </source>
</evidence>
<dbReference type="Pfam" id="PF24536">
    <property type="entry name" value="NXPE4_C"/>
    <property type="match status" value="1"/>
</dbReference>